<evidence type="ECO:0000256" key="8">
    <source>
        <dbReference type="ARBA" id="ARBA00023196"/>
    </source>
</evidence>
<comment type="similarity">
    <text evidence="3 10 11">Belongs to the ATPase epsilon chain family.</text>
</comment>
<dbReference type="RefSeq" id="WP_141167777.1">
    <property type="nucleotide sequence ID" value="NZ_VHLH01000029.1"/>
</dbReference>
<evidence type="ECO:0000256" key="2">
    <source>
        <dbReference type="ARBA" id="ARBA00004184"/>
    </source>
</evidence>
<dbReference type="GO" id="GO:0005886">
    <property type="term" value="C:plasma membrane"/>
    <property type="evidence" value="ECO:0007669"/>
    <property type="project" value="UniProtKB-SubCell"/>
</dbReference>
<keyword evidence="8 10" id="KW-0139">CF(1)</keyword>
<dbReference type="PANTHER" id="PTHR13822">
    <property type="entry name" value="ATP SYNTHASE DELTA/EPSILON CHAIN"/>
    <property type="match status" value="1"/>
</dbReference>
<evidence type="ECO:0000256" key="7">
    <source>
        <dbReference type="ARBA" id="ARBA00023136"/>
    </source>
</evidence>
<dbReference type="InterPro" id="IPR020546">
    <property type="entry name" value="ATP_synth_F1_dsu/esu_N"/>
</dbReference>
<feature type="domain" description="ATP synthase F1 complex delta/epsilon subunit N-terminal" evidence="12">
    <location>
        <begin position="5"/>
        <end position="84"/>
    </location>
</feature>
<dbReference type="GO" id="GO:0046933">
    <property type="term" value="F:proton-transporting ATP synthase activity, rotational mechanism"/>
    <property type="evidence" value="ECO:0007669"/>
    <property type="project" value="UniProtKB-UniRule"/>
</dbReference>
<evidence type="ECO:0000256" key="3">
    <source>
        <dbReference type="ARBA" id="ARBA00005712"/>
    </source>
</evidence>
<dbReference type="Pfam" id="PF02823">
    <property type="entry name" value="ATP-synt_DE_N"/>
    <property type="match status" value="1"/>
</dbReference>
<proteinExistence type="inferred from homology"/>
<sequence length="135" mass="14697">MADTFTFELVSPERLLVSSEARQAVIPGSDGEMTVMPDHAPVMTTINPGVVRVTDGSGTEERYVIFGGFADILPASCTVLAESAIHVDDANSEQVEGWINEAHERMEKMDSEEEKADMATYLHQLSTIKNTVIPA</sequence>
<dbReference type="InterPro" id="IPR001469">
    <property type="entry name" value="ATP_synth_F1_dsu/esu"/>
</dbReference>
<dbReference type="SUPFAM" id="SSF51344">
    <property type="entry name" value="Epsilon subunit of F1F0-ATP synthase N-terminal domain"/>
    <property type="match status" value="1"/>
</dbReference>
<dbReference type="HAMAP" id="MF_00530">
    <property type="entry name" value="ATP_synth_epsil_bac"/>
    <property type="match status" value="1"/>
</dbReference>
<dbReference type="Gene3D" id="2.60.15.10">
    <property type="entry name" value="F0F1 ATP synthase delta/epsilon subunit, N-terminal"/>
    <property type="match status" value="1"/>
</dbReference>
<evidence type="ECO:0000256" key="5">
    <source>
        <dbReference type="ARBA" id="ARBA00022781"/>
    </source>
</evidence>
<dbReference type="AlphaFoldDB" id="A0A506TYE3"/>
<evidence type="ECO:0000313" key="13">
    <source>
        <dbReference type="EMBL" id="TPW26520.1"/>
    </source>
</evidence>
<dbReference type="InterPro" id="IPR036771">
    <property type="entry name" value="ATPsynth_dsu/esu_N"/>
</dbReference>
<dbReference type="OrthoDB" id="9799969at2"/>
<evidence type="ECO:0000313" key="14">
    <source>
        <dbReference type="Proteomes" id="UP000320314"/>
    </source>
</evidence>
<dbReference type="GO" id="GO:0045259">
    <property type="term" value="C:proton-transporting ATP synthase complex"/>
    <property type="evidence" value="ECO:0007669"/>
    <property type="project" value="UniProtKB-KW"/>
</dbReference>
<gene>
    <name evidence="10" type="primary">atpC</name>
    <name evidence="13" type="ORF">FJU11_14420</name>
</gene>
<reference evidence="13 14" key="1">
    <citation type="submission" date="2019-06" db="EMBL/GenBank/DDBJ databases">
        <authorList>
            <person name="Li M."/>
        </authorList>
    </citation>
    <scope>NUCLEOTIDE SEQUENCE [LARGE SCALE GENOMIC DNA]</scope>
    <source>
        <strain evidence="13 14">BGMRC6574</strain>
    </source>
</reference>
<comment type="subunit">
    <text evidence="10 11">F-type ATPases have 2 components, CF(1) - the catalytic core - and CF(0) - the membrane proton channel. CF(1) has five subunits: alpha(3), beta(3), gamma(1), delta(1), epsilon(1). CF(0) has three main subunits: a, b and c.</text>
</comment>
<keyword evidence="5 10" id="KW-0375">Hydrogen ion transport</keyword>
<evidence type="ECO:0000256" key="11">
    <source>
        <dbReference type="RuleBase" id="RU003656"/>
    </source>
</evidence>
<evidence type="ECO:0000256" key="6">
    <source>
        <dbReference type="ARBA" id="ARBA00023065"/>
    </source>
</evidence>
<evidence type="ECO:0000259" key="12">
    <source>
        <dbReference type="Pfam" id="PF02823"/>
    </source>
</evidence>
<keyword evidence="9 10" id="KW-0066">ATP synthesis</keyword>
<keyword evidence="6 10" id="KW-0406">Ion transport</keyword>
<comment type="function">
    <text evidence="1 10">Produces ATP from ADP in the presence of a proton gradient across the membrane.</text>
</comment>
<evidence type="ECO:0000256" key="1">
    <source>
        <dbReference type="ARBA" id="ARBA00003543"/>
    </source>
</evidence>
<keyword evidence="10" id="KW-1003">Cell membrane</keyword>
<dbReference type="NCBIfam" id="NF001851">
    <property type="entry name" value="PRK00571.2-4"/>
    <property type="match status" value="1"/>
</dbReference>
<name>A0A506TYE3_9HYPH</name>
<accession>A0A506TYE3</accession>
<evidence type="ECO:0000256" key="10">
    <source>
        <dbReference type="HAMAP-Rule" id="MF_00530"/>
    </source>
</evidence>
<keyword evidence="14" id="KW-1185">Reference proteome</keyword>
<dbReference type="NCBIfam" id="TIGR01216">
    <property type="entry name" value="ATP_synt_epsi"/>
    <property type="match status" value="1"/>
</dbReference>
<evidence type="ECO:0000256" key="4">
    <source>
        <dbReference type="ARBA" id="ARBA00022448"/>
    </source>
</evidence>
<dbReference type="CDD" id="cd12152">
    <property type="entry name" value="F1-ATPase_delta"/>
    <property type="match status" value="1"/>
</dbReference>
<evidence type="ECO:0000256" key="9">
    <source>
        <dbReference type="ARBA" id="ARBA00023310"/>
    </source>
</evidence>
<dbReference type="GO" id="GO:0012505">
    <property type="term" value="C:endomembrane system"/>
    <property type="evidence" value="ECO:0007669"/>
    <property type="project" value="UniProtKB-SubCell"/>
</dbReference>
<protein>
    <recommendedName>
        <fullName evidence="10">ATP synthase epsilon chain</fullName>
    </recommendedName>
    <alternativeName>
        <fullName evidence="10">ATP synthase F1 sector epsilon subunit</fullName>
    </alternativeName>
    <alternativeName>
        <fullName evidence="10">F-ATPase epsilon subunit</fullName>
    </alternativeName>
</protein>
<dbReference type="PANTHER" id="PTHR13822:SF10">
    <property type="entry name" value="ATP SYNTHASE EPSILON CHAIN, CHLOROPLASTIC"/>
    <property type="match status" value="1"/>
</dbReference>
<dbReference type="GO" id="GO:0005524">
    <property type="term" value="F:ATP binding"/>
    <property type="evidence" value="ECO:0007669"/>
    <property type="project" value="UniProtKB-UniRule"/>
</dbReference>
<organism evidence="13 14">
    <name type="scientific">Pararhizobium mangrovi</name>
    <dbReference type="NCBI Taxonomy" id="2590452"/>
    <lineage>
        <taxon>Bacteria</taxon>
        <taxon>Pseudomonadati</taxon>
        <taxon>Pseudomonadota</taxon>
        <taxon>Alphaproteobacteria</taxon>
        <taxon>Hyphomicrobiales</taxon>
        <taxon>Rhizobiaceae</taxon>
        <taxon>Rhizobium/Agrobacterium group</taxon>
        <taxon>Pararhizobium</taxon>
    </lineage>
</organism>
<keyword evidence="4 10" id="KW-0813">Transport</keyword>
<keyword evidence="7 10" id="KW-0472">Membrane</keyword>
<comment type="caution">
    <text evidence="13">The sequence shown here is derived from an EMBL/GenBank/DDBJ whole genome shotgun (WGS) entry which is preliminary data.</text>
</comment>
<dbReference type="Proteomes" id="UP000320314">
    <property type="component" value="Unassembled WGS sequence"/>
</dbReference>
<dbReference type="EMBL" id="VHLH01000029">
    <property type="protein sequence ID" value="TPW26520.1"/>
    <property type="molecule type" value="Genomic_DNA"/>
</dbReference>
<comment type="subcellular location">
    <subcellularLocation>
        <location evidence="10">Cell membrane</location>
        <topology evidence="10">Peripheral membrane protein</topology>
    </subcellularLocation>
    <subcellularLocation>
        <location evidence="2">Endomembrane system</location>
        <topology evidence="2">Peripheral membrane protein</topology>
    </subcellularLocation>
</comment>